<evidence type="ECO:0000313" key="4">
    <source>
        <dbReference type="Proteomes" id="UP000004810"/>
    </source>
</evidence>
<organism evidence="2 4">
    <name type="scientific">Wuchereria bancrofti</name>
    <dbReference type="NCBI Taxonomy" id="6293"/>
    <lineage>
        <taxon>Eukaryota</taxon>
        <taxon>Metazoa</taxon>
        <taxon>Ecdysozoa</taxon>
        <taxon>Nematoda</taxon>
        <taxon>Chromadorea</taxon>
        <taxon>Rhabditida</taxon>
        <taxon>Spirurina</taxon>
        <taxon>Spiruromorpha</taxon>
        <taxon>Filarioidea</taxon>
        <taxon>Onchocercidae</taxon>
        <taxon>Wuchereria</taxon>
    </lineage>
</organism>
<dbReference type="FunCoup" id="J9EZH7">
    <property type="interactions" value="175"/>
</dbReference>
<dbReference type="PROSITE" id="PS50060">
    <property type="entry name" value="MAM_2"/>
    <property type="match status" value="1"/>
</dbReference>
<dbReference type="OMA" id="ELRFMYW"/>
<dbReference type="AlphaFoldDB" id="J9EZH7"/>
<gene>
    <name evidence="3" type="ORF">WBA_LOCUS11550</name>
    <name evidence="2" type="ORF">WUBG_01445</name>
</gene>
<name>J9EZH7_WUCBA</name>
<dbReference type="Gene3D" id="2.60.120.200">
    <property type="match status" value="1"/>
</dbReference>
<dbReference type="SUPFAM" id="SSF49899">
    <property type="entry name" value="Concanavalin A-like lectins/glucanases"/>
    <property type="match status" value="1"/>
</dbReference>
<reference evidence="3 5" key="3">
    <citation type="submission" date="2018-11" db="EMBL/GenBank/DDBJ databases">
        <authorList>
            <consortium name="Pathogen Informatics"/>
        </authorList>
    </citation>
    <scope>NUCLEOTIDE SEQUENCE [LARGE SCALE GENOMIC DNA]</scope>
</reference>
<evidence type="ECO:0000313" key="5">
    <source>
        <dbReference type="Proteomes" id="UP000270924"/>
    </source>
</evidence>
<keyword evidence="5" id="KW-1185">Reference proteome</keyword>
<dbReference type="EMBL" id="ADBV01000329">
    <property type="protein sequence ID" value="EJW87643.1"/>
    <property type="molecule type" value="Genomic_DNA"/>
</dbReference>
<dbReference type="InterPro" id="IPR013320">
    <property type="entry name" value="ConA-like_dom_sf"/>
</dbReference>
<dbReference type="InterPro" id="IPR000998">
    <property type="entry name" value="MAM_dom"/>
</dbReference>
<evidence type="ECO:0000313" key="2">
    <source>
        <dbReference type="EMBL" id="EJW87643.1"/>
    </source>
</evidence>
<accession>J9EZH7</accession>
<protein>
    <recommendedName>
        <fullName evidence="1">MAM domain-containing protein</fullName>
    </recommendedName>
</protein>
<dbReference type="InParanoid" id="J9EZH7"/>
<evidence type="ECO:0000259" key="1">
    <source>
        <dbReference type="PROSITE" id="PS50060"/>
    </source>
</evidence>
<dbReference type="Proteomes" id="UP000270924">
    <property type="component" value="Unassembled WGS sequence"/>
</dbReference>
<dbReference type="GO" id="GO:0016020">
    <property type="term" value="C:membrane"/>
    <property type="evidence" value="ECO:0007669"/>
    <property type="project" value="InterPro"/>
</dbReference>
<dbReference type="Proteomes" id="UP000004810">
    <property type="component" value="Unassembled WGS sequence"/>
</dbReference>
<reference evidence="4" key="1">
    <citation type="submission" date="2012-08" db="EMBL/GenBank/DDBJ databases">
        <title>The Genome Sequence of Wuchereria bancrofti.</title>
        <authorList>
            <person name="Nutman T.B."/>
            <person name="Fink D.L."/>
            <person name="Russ C."/>
            <person name="Young S."/>
            <person name="Zeng Q."/>
            <person name="Koehrsen M."/>
            <person name="Alvarado L."/>
            <person name="Berlin A."/>
            <person name="Chapman S.B."/>
            <person name="Chen Z."/>
            <person name="Freedman E."/>
            <person name="Gellesch M."/>
            <person name="Goldberg J."/>
            <person name="Griggs A."/>
            <person name="Gujja S."/>
            <person name="Heilman E.R."/>
            <person name="Heiman D."/>
            <person name="Hepburn T."/>
            <person name="Howarth C."/>
            <person name="Jen D."/>
            <person name="Larson L."/>
            <person name="Lewis B."/>
            <person name="Mehta T."/>
            <person name="Park D."/>
            <person name="Pearson M."/>
            <person name="Roberts A."/>
            <person name="Saif S."/>
            <person name="Shea T."/>
            <person name="Shenoy N."/>
            <person name="Sisk P."/>
            <person name="Stolte C."/>
            <person name="Sykes S."/>
            <person name="Walk T."/>
            <person name="White J."/>
            <person name="Yandava C."/>
            <person name="Haas B."/>
            <person name="Henn M.R."/>
            <person name="Nusbaum C."/>
            <person name="Birren B."/>
        </authorList>
    </citation>
    <scope>NUCLEOTIDE SEQUENCE [LARGE SCALE GENOMIC DNA]</scope>
    <source>
        <strain evidence="4">NA</strain>
    </source>
</reference>
<evidence type="ECO:0000313" key="3">
    <source>
        <dbReference type="EMBL" id="VDM20833.1"/>
    </source>
</evidence>
<dbReference type="OrthoDB" id="5853260at2759"/>
<sequence>MSLDGSGTSYAQQYIMSLTRRMSLIVTLLAFTYPAYGCTPFDYDTIAQNVALRSHHAHGENTFKSQPITVMEENGFIERANDLFCYNFDSSCRWHNVDNLLMNDDLNWYSGNGFLDRNRLQVSTGTYNTPDGTYAIVATDRIMPPNSKATLISDVVTCQLGLGELRFMYWISPEVRITVCLKRISQPYPNFDFCTSPIRGGSPGPAQISTDDLGNEPFQILIQADNFIFHSANLEGGFAIIDNLEYYGDLCSDTAMLLINVRTRDFAASQVMHKSEPSQIPGMKNTLTVYKPVCEVLNCTFDDKDDQCSIDILNSLWSVARASVDRSRVENISSLFYKPAGSFIYIEGPITKTRLYTASFQSIIDFNFVFAYYKTSNNSKLRAIIKMSEEPTEKIIFVIPMQKKQTKRWYRELISLQAGFYDYAAIEIQDLNDDEYIGIAEFLLLDSQKRSICSQQRNS</sequence>
<proteinExistence type="predicted"/>
<dbReference type="EMBL" id="UYWW01012384">
    <property type="protein sequence ID" value="VDM20833.1"/>
    <property type="molecule type" value="Genomic_DNA"/>
</dbReference>
<reference evidence="2" key="2">
    <citation type="submission" date="2012-08" db="EMBL/GenBank/DDBJ databases">
        <title>The Genome Sequence of Wuchereria bancrofti.</title>
        <authorList>
            <consortium name="The Broad Institute Genome Sequencing Platform"/>
            <consortium name="Broad Institute Genome Sequencing Center for Infectious Disease"/>
            <person name="Nutman T.B."/>
            <person name="Fink D.L."/>
            <person name="Russ C."/>
            <person name="Young S."/>
            <person name="Zeng Q."/>
            <person name="Koehrsen M."/>
            <person name="Alvarado L."/>
            <person name="Berlin A."/>
            <person name="Borenstein D."/>
            <person name="Chapman S.B."/>
            <person name="Chen Z."/>
            <person name="Engels R."/>
            <person name="Freedman E."/>
            <person name="Gellesch M."/>
            <person name="Goldberg J."/>
            <person name="Griggs A."/>
            <person name="Gujja S."/>
            <person name="Heilman E.R."/>
            <person name="Heiman D."/>
            <person name="Hepburn T."/>
            <person name="Howarth C."/>
            <person name="Jen D."/>
            <person name="Larson L."/>
            <person name="Lewis B."/>
            <person name="Mehta T."/>
            <person name="Park D."/>
            <person name="Pearson M."/>
            <person name="Richards J."/>
            <person name="Roberts A."/>
            <person name="Saif S."/>
            <person name="Shea T."/>
            <person name="Shenoy N."/>
            <person name="Sisk P."/>
            <person name="Stolte C."/>
            <person name="Sykes S."/>
            <person name="Walk T."/>
            <person name="White J."/>
            <person name="Yandava C."/>
            <person name="Haas B."/>
            <person name="Henn M.R."/>
            <person name="Nusbaum C."/>
            <person name="Birren B."/>
        </authorList>
    </citation>
    <scope>NUCLEOTIDE SEQUENCE</scope>
</reference>
<feature type="domain" description="MAM" evidence="1">
    <location>
        <begin position="87"/>
        <end position="253"/>
    </location>
</feature>